<gene>
    <name evidence="2" type="ORF">FB567DRAFT_586438</name>
</gene>
<reference evidence="2" key="1">
    <citation type="journal article" date="2021" name="Nat. Commun.">
        <title>Genetic determinants of endophytism in the Arabidopsis root mycobiome.</title>
        <authorList>
            <person name="Mesny F."/>
            <person name="Miyauchi S."/>
            <person name="Thiergart T."/>
            <person name="Pickel B."/>
            <person name="Atanasova L."/>
            <person name="Karlsson M."/>
            <person name="Huettel B."/>
            <person name="Barry K.W."/>
            <person name="Haridas S."/>
            <person name="Chen C."/>
            <person name="Bauer D."/>
            <person name="Andreopoulos W."/>
            <person name="Pangilinan J."/>
            <person name="LaButti K."/>
            <person name="Riley R."/>
            <person name="Lipzen A."/>
            <person name="Clum A."/>
            <person name="Drula E."/>
            <person name="Henrissat B."/>
            <person name="Kohler A."/>
            <person name="Grigoriev I.V."/>
            <person name="Martin F.M."/>
            <person name="Hacquard S."/>
        </authorList>
    </citation>
    <scope>NUCLEOTIDE SEQUENCE</scope>
    <source>
        <strain evidence="2">MPI-SDFR-AT-0120</strain>
    </source>
</reference>
<keyword evidence="3" id="KW-1185">Reference proteome</keyword>
<name>A0A8K0W4P7_9PLEO</name>
<dbReference type="CDD" id="cd18186">
    <property type="entry name" value="BTB_POZ_ZBTB_KLHL-like"/>
    <property type="match status" value="1"/>
</dbReference>
<evidence type="ECO:0000313" key="3">
    <source>
        <dbReference type="Proteomes" id="UP000813461"/>
    </source>
</evidence>
<dbReference type="Proteomes" id="UP000813461">
    <property type="component" value="Unassembled WGS sequence"/>
</dbReference>
<dbReference type="PROSITE" id="PS50097">
    <property type="entry name" value="BTB"/>
    <property type="match status" value="1"/>
</dbReference>
<dbReference type="EMBL" id="JAGMVJ010000001">
    <property type="protein sequence ID" value="KAH7095108.1"/>
    <property type="molecule type" value="Genomic_DNA"/>
</dbReference>
<dbReference type="Gene3D" id="3.30.710.10">
    <property type="entry name" value="Potassium Channel Kv1.1, Chain A"/>
    <property type="match status" value="1"/>
</dbReference>
<dbReference type="PANTHER" id="PTHR47843">
    <property type="entry name" value="BTB DOMAIN-CONTAINING PROTEIN-RELATED"/>
    <property type="match status" value="1"/>
</dbReference>
<feature type="domain" description="BTB" evidence="1">
    <location>
        <begin position="22"/>
        <end position="95"/>
    </location>
</feature>
<dbReference type="InterPro" id="IPR000210">
    <property type="entry name" value="BTB/POZ_dom"/>
</dbReference>
<proteinExistence type="predicted"/>
<protein>
    <recommendedName>
        <fullName evidence="1">BTB domain-containing protein</fullName>
    </recommendedName>
</protein>
<dbReference type="SUPFAM" id="SSF54695">
    <property type="entry name" value="POZ domain"/>
    <property type="match status" value="1"/>
</dbReference>
<dbReference type="AlphaFoldDB" id="A0A8K0W4P7"/>
<dbReference type="InterPro" id="IPR011333">
    <property type="entry name" value="SKP1/BTB/POZ_sf"/>
</dbReference>
<dbReference type="OrthoDB" id="3774232at2759"/>
<accession>A0A8K0W4P7</accession>
<organism evidence="2 3">
    <name type="scientific">Paraphoma chrysanthemicola</name>
    <dbReference type="NCBI Taxonomy" id="798071"/>
    <lineage>
        <taxon>Eukaryota</taxon>
        <taxon>Fungi</taxon>
        <taxon>Dikarya</taxon>
        <taxon>Ascomycota</taxon>
        <taxon>Pezizomycotina</taxon>
        <taxon>Dothideomycetes</taxon>
        <taxon>Pleosporomycetidae</taxon>
        <taxon>Pleosporales</taxon>
        <taxon>Pleosporineae</taxon>
        <taxon>Phaeosphaeriaceae</taxon>
        <taxon>Paraphoma</taxon>
    </lineage>
</organism>
<sequence>MPDPASSQQTDLSNIATALDPCDPIVHLSVGSNGEIVRVHEGILYKLSEYFKRAMKPEWKNSRSDPDTIDLSEDSKDAVSLYVKWLYSSHVSLPPLNKAPKDGLNWLKYEEICTLLAASYVFGERIIDVRFKNSIL</sequence>
<comment type="caution">
    <text evidence="2">The sequence shown here is derived from an EMBL/GenBank/DDBJ whole genome shotgun (WGS) entry which is preliminary data.</text>
</comment>
<evidence type="ECO:0000259" key="1">
    <source>
        <dbReference type="PROSITE" id="PS50097"/>
    </source>
</evidence>
<dbReference type="PANTHER" id="PTHR47843:SF2">
    <property type="entry name" value="BTB DOMAIN-CONTAINING PROTEIN"/>
    <property type="match status" value="1"/>
</dbReference>
<evidence type="ECO:0000313" key="2">
    <source>
        <dbReference type="EMBL" id="KAH7095108.1"/>
    </source>
</evidence>